<evidence type="ECO:0000256" key="1">
    <source>
        <dbReference type="SAM" id="MobiDB-lite"/>
    </source>
</evidence>
<feature type="region of interest" description="Disordered" evidence="1">
    <location>
        <begin position="344"/>
        <end position="366"/>
    </location>
</feature>
<gene>
    <name evidence="2" type="ORF">DMC30DRAFT_118010</name>
</gene>
<dbReference type="Pfam" id="PF01026">
    <property type="entry name" value="TatD_DNase"/>
    <property type="match status" value="1"/>
</dbReference>
<proteinExistence type="predicted"/>
<dbReference type="InterPro" id="IPR053044">
    <property type="entry name" value="Metallo-hydrolase/TatD-type"/>
</dbReference>
<evidence type="ECO:0000313" key="3">
    <source>
        <dbReference type="Proteomes" id="UP000311382"/>
    </source>
</evidence>
<evidence type="ECO:0000313" key="2">
    <source>
        <dbReference type="EMBL" id="TNY22805.1"/>
    </source>
</evidence>
<sequence>MPWNDTRPWMKDPESRFRSPPDPTILARLADAHCHPVDDDDFSAGALTGLATGRLCAMSSSLSNQERNKDVYAASPDTVIPFFGLHPWFSHPISFSSPSSLPSKEDHYAALFPDPANANAPHPSLPKLLPHLPDPVSIDTFLSHLEASLVAHPSSHVGEVGLDRAFRLPNPPHIAADKSNPKHSDLATPLAHQLRVVEAQVDVAIRLGRNISLHSVRAPKETVDMLRGFKDRKGEGWKRLHVCLHSFGGSPESAKQIQKAHPNTFFSFATIISGRSPHFHSLLRAIEPDRLLLESDFSSTRDIDDQMWEVFEAVQLARGWDADEAVTRLEGNFRRFVLPVGPLGSDRRRGSRTGRRRRSGRGRTGT</sequence>
<dbReference type="PANTHER" id="PTHR47345:SF1">
    <property type="entry name" value="CUT9-INTERACTING PROTEIN SCN1"/>
    <property type="match status" value="1"/>
</dbReference>
<dbReference type="AlphaFoldDB" id="A0A5C5G1J3"/>
<feature type="compositionally biased region" description="Basic residues" evidence="1">
    <location>
        <begin position="349"/>
        <end position="366"/>
    </location>
</feature>
<dbReference type="GO" id="GO:0016788">
    <property type="term" value="F:hydrolase activity, acting on ester bonds"/>
    <property type="evidence" value="ECO:0007669"/>
    <property type="project" value="InterPro"/>
</dbReference>
<dbReference type="PANTHER" id="PTHR47345">
    <property type="entry name" value="CUT9-INTERACTING PROTEIN SCN1"/>
    <property type="match status" value="1"/>
</dbReference>
<dbReference type="Proteomes" id="UP000311382">
    <property type="component" value="Unassembled WGS sequence"/>
</dbReference>
<dbReference type="OrthoDB" id="413993at2759"/>
<dbReference type="EMBL" id="SOZI01000020">
    <property type="protein sequence ID" value="TNY22805.1"/>
    <property type="molecule type" value="Genomic_DNA"/>
</dbReference>
<accession>A0A5C5G1J3</accession>
<name>A0A5C5G1J3_9BASI</name>
<reference evidence="2 3" key="1">
    <citation type="submission" date="2019-03" db="EMBL/GenBank/DDBJ databases">
        <title>Rhodosporidium diobovatum UCD-FST 08-225 genome sequencing, assembly, and annotation.</title>
        <authorList>
            <person name="Fakankun I.U."/>
            <person name="Fristensky B."/>
            <person name="Levin D.B."/>
        </authorList>
    </citation>
    <scope>NUCLEOTIDE SEQUENCE [LARGE SCALE GENOMIC DNA]</scope>
    <source>
        <strain evidence="2 3">UCD-FST 08-225</strain>
    </source>
</reference>
<organism evidence="2 3">
    <name type="scientific">Rhodotorula diobovata</name>
    <dbReference type="NCBI Taxonomy" id="5288"/>
    <lineage>
        <taxon>Eukaryota</taxon>
        <taxon>Fungi</taxon>
        <taxon>Dikarya</taxon>
        <taxon>Basidiomycota</taxon>
        <taxon>Pucciniomycotina</taxon>
        <taxon>Microbotryomycetes</taxon>
        <taxon>Sporidiobolales</taxon>
        <taxon>Sporidiobolaceae</taxon>
        <taxon>Rhodotorula</taxon>
    </lineage>
</organism>
<keyword evidence="3" id="KW-1185">Reference proteome</keyword>
<dbReference type="InterPro" id="IPR001130">
    <property type="entry name" value="TatD-like"/>
</dbReference>
<dbReference type="Gene3D" id="3.20.20.140">
    <property type="entry name" value="Metal-dependent hydrolases"/>
    <property type="match status" value="1"/>
</dbReference>
<comment type="caution">
    <text evidence="2">The sequence shown here is derived from an EMBL/GenBank/DDBJ whole genome shotgun (WGS) entry which is preliminary data.</text>
</comment>
<feature type="compositionally biased region" description="Basic and acidic residues" evidence="1">
    <location>
        <begin position="8"/>
        <end position="19"/>
    </location>
</feature>
<feature type="region of interest" description="Disordered" evidence="1">
    <location>
        <begin position="1"/>
        <end position="20"/>
    </location>
</feature>
<dbReference type="SUPFAM" id="SSF51556">
    <property type="entry name" value="Metallo-dependent hydrolases"/>
    <property type="match status" value="1"/>
</dbReference>
<dbReference type="InterPro" id="IPR032466">
    <property type="entry name" value="Metal_Hydrolase"/>
</dbReference>
<protein>
    <submittedName>
        <fullName evidence="2">TatD DNase family Scn1</fullName>
    </submittedName>
</protein>